<proteinExistence type="predicted"/>
<dbReference type="Proteomes" id="UP000598467">
    <property type="component" value="Unassembled WGS sequence"/>
</dbReference>
<dbReference type="Pfam" id="PF19596">
    <property type="entry name" value="DUF6101"/>
    <property type="match status" value="1"/>
</dbReference>
<evidence type="ECO:0000313" key="1">
    <source>
        <dbReference type="EMBL" id="MBD1546086.1"/>
    </source>
</evidence>
<comment type="caution">
    <text evidence="1">The sequence shown here is derived from an EMBL/GenBank/DDBJ whole genome shotgun (WGS) entry which is preliminary data.</text>
</comment>
<organism evidence="1 2">
    <name type="scientific">Roseibium aggregatum</name>
    <dbReference type="NCBI Taxonomy" id="187304"/>
    <lineage>
        <taxon>Bacteria</taxon>
        <taxon>Pseudomonadati</taxon>
        <taxon>Pseudomonadota</taxon>
        <taxon>Alphaproteobacteria</taxon>
        <taxon>Hyphomicrobiales</taxon>
        <taxon>Stappiaceae</taxon>
        <taxon>Roseibium</taxon>
    </lineage>
</organism>
<dbReference type="RefSeq" id="WP_190290762.1">
    <property type="nucleotide sequence ID" value="NZ_JABFCZ010000007.1"/>
</dbReference>
<dbReference type="InterPro" id="IPR046083">
    <property type="entry name" value="DUF6101"/>
</dbReference>
<reference evidence="1" key="1">
    <citation type="submission" date="2020-05" db="EMBL/GenBank/DDBJ databases">
        <title>Identification of trans-AT polyketide cluster in two marine bacteria, producers of a novel glutaramide-containing polyketide sesbanimide D and analogs.</title>
        <authorList>
            <person name="Kacar D."/>
            <person name="Rodriguez P."/>
            <person name="Canedo L."/>
            <person name="Gonzalez E."/>
            <person name="Galan B."/>
            <person name="De La Calle F."/>
            <person name="Garcia J.L."/>
        </authorList>
    </citation>
    <scope>NUCLEOTIDE SEQUENCE</scope>
    <source>
        <strain evidence="1">PHM038</strain>
    </source>
</reference>
<evidence type="ECO:0000313" key="2">
    <source>
        <dbReference type="Proteomes" id="UP000598467"/>
    </source>
</evidence>
<gene>
    <name evidence="1" type="ORF">HK439_07425</name>
</gene>
<protein>
    <submittedName>
        <fullName evidence="1">Uncharacterized protein</fullName>
    </submittedName>
</protein>
<dbReference type="EMBL" id="JABFCZ010000007">
    <property type="protein sequence ID" value="MBD1546086.1"/>
    <property type="molecule type" value="Genomic_DNA"/>
</dbReference>
<sequence length="198" mass="20983">MGRQTAYEAATAAGASTGFPLDPGRLPLTFQSKAGTFSGSHPDVRAVEVNLDRERAMINPVASEAPAGTVVPVKAFDGVMVQLAPADQNGTVCAKLILKHPNDGLSVLLAETGNPEELAAIWPAWSKSLGLPMLVCDLGGKVKPIEAYSARPAAGPSPRRKLALLTGRRPRFLVRRKTGADATARMIHRGEREIIART</sequence>
<accession>A0A926P2U2</accession>
<name>A0A926P2U2_9HYPH</name>
<dbReference type="AlphaFoldDB" id="A0A926P2U2"/>